<evidence type="ECO:0000313" key="3">
    <source>
        <dbReference type="EMBL" id="CAD8534170.1"/>
    </source>
</evidence>
<proteinExistence type="predicted"/>
<accession>A0A7S0IWX9</accession>
<dbReference type="AlphaFoldDB" id="A0A7S0IWX9"/>
<protein>
    <recommendedName>
        <fullName evidence="2">Protein kinase domain-containing protein</fullName>
    </recommendedName>
</protein>
<evidence type="ECO:0000256" key="1">
    <source>
        <dbReference type="SAM" id="SignalP"/>
    </source>
</evidence>
<sequence length="202" mass="22698">MIGCDRRSDAWSCGVCLFTMLTTMFPFAKADPSPEDGEVDWRLQLLQECEDDPGAFVLKLHAELRRECTIAESGLHLITSLLTICPERRATVATAALSPWLIEAETEHSWPRDELLAKMEMSAQPPTADRSRSSTSWSSEEVLFRSFQQACGAETPPAELLPPPRPDCIVLELRRQRAHSGSRSLRRPRVEVAEWFLDIASC</sequence>
<dbReference type="GO" id="GO:0005524">
    <property type="term" value="F:ATP binding"/>
    <property type="evidence" value="ECO:0007669"/>
    <property type="project" value="InterPro"/>
</dbReference>
<dbReference type="GO" id="GO:0004672">
    <property type="term" value="F:protein kinase activity"/>
    <property type="evidence" value="ECO:0007669"/>
    <property type="project" value="InterPro"/>
</dbReference>
<dbReference type="InterPro" id="IPR000719">
    <property type="entry name" value="Prot_kinase_dom"/>
</dbReference>
<name>A0A7S0IWX9_9EUKA</name>
<dbReference type="Gene3D" id="1.10.510.10">
    <property type="entry name" value="Transferase(Phosphotransferase) domain 1"/>
    <property type="match status" value="1"/>
</dbReference>
<dbReference type="PROSITE" id="PS50011">
    <property type="entry name" value="PROTEIN_KINASE_DOM"/>
    <property type="match status" value="1"/>
</dbReference>
<dbReference type="InterPro" id="IPR011009">
    <property type="entry name" value="Kinase-like_dom_sf"/>
</dbReference>
<reference evidence="3" key="1">
    <citation type="submission" date="2021-01" db="EMBL/GenBank/DDBJ databases">
        <authorList>
            <person name="Corre E."/>
            <person name="Pelletier E."/>
            <person name="Niang G."/>
            <person name="Scheremetjew M."/>
            <person name="Finn R."/>
            <person name="Kale V."/>
            <person name="Holt S."/>
            <person name="Cochrane G."/>
            <person name="Meng A."/>
            <person name="Brown T."/>
            <person name="Cohen L."/>
        </authorList>
    </citation>
    <scope>NUCLEOTIDE SEQUENCE</scope>
    <source>
        <strain evidence="3">RCC1130</strain>
    </source>
</reference>
<feature type="domain" description="Protein kinase" evidence="2">
    <location>
        <begin position="1"/>
        <end position="101"/>
    </location>
</feature>
<evidence type="ECO:0000259" key="2">
    <source>
        <dbReference type="PROSITE" id="PS50011"/>
    </source>
</evidence>
<keyword evidence="1" id="KW-0732">Signal</keyword>
<dbReference type="Pfam" id="PF00069">
    <property type="entry name" value="Pkinase"/>
    <property type="match status" value="1"/>
</dbReference>
<feature type="chain" id="PRO_5030973710" description="Protein kinase domain-containing protein" evidence="1">
    <location>
        <begin position="31"/>
        <end position="202"/>
    </location>
</feature>
<dbReference type="EMBL" id="HBER01018682">
    <property type="protein sequence ID" value="CAD8534170.1"/>
    <property type="molecule type" value="Transcribed_RNA"/>
</dbReference>
<organism evidence="3">
    <name type="scientific">Calcidiscus leptoporus</name>
    <dbReference type="NCBI Taxonomy" id="127549"/>
    <lineage>
        <taxon>Eukaryota</taxon>
        <taxon>Haptista</taxon>
        <taxon>Haptophyta</taxon>
        <taxon>Prymnesiophyceae</taxon>
        <taxon>Coccolithales</taxon>
        <taxon>Calcidiscaceae</taxon>
        <taxon>Calcidiscus</taxon>
    </lineage>
</organism>
<gene>
    <name evidence="3" type="ORF">CLEP1334_LOCUS9425</name>
</gene>
<feature type="signal peptide" evidence="1">
    <location>
        <begin position="1"/>
        <end position="30"/>
    </location>
</feature>
<dbReference type="SUPFAM" id="SSF56112">
    <property type="entry name" value="Protein kinase-like (PK-like)"/>
    <property type="match status" value="1"/>
</dbReference>